<gene>
    <name evidence="1" type="ORF">NQ176_g1834</name>
</gene>
<accession>A0ACC1NS77</accession>
<protein>
    <submittedName>
        <fullName evidence="1">Uncharacterized protein</fullName>
    </submittedName>
</protein>
<evidence type="ECO:0000313" key="2">
    <source>
        <dbReference type="Proteomes" id="UP001143910"/>
    </source>
</evidence>
<proteinExistence type="predicted"/>
<evidence type="ECO:0000313" key="1">
    <source>
        <dbReference type="EMBL" id="KAJ2981754.1"/>
    </source>
</evidence>
<keyword evidence="2" id="KW-1185">Reference proteome</keyword>
<organism evidence="1 2">
    <name type="scientific">Zarea fungicola</name>
    <dbReference type="NCBI Taxonomy" id="93591"/>
    <lineage>
        <taxon>Eukaryota</taxon>
        <taxon>Fungi</taxon>
        <taxon>Dikarya</taxon>
        <taxon>Ascomycota</taxon>
        <taxon>Pezizomycotina</taxon>
        <taxon>Sordariomycetes</taxon>
        <taxon>Hypocreomycetidae</taxon>
        <taxon>Hypocreales</taxon>
        <taxon>Cordycipitaceae</taxon>
        <taxon>Zarea</taxon>
    </lineage>
</organism>
<dbReference type="EMBL" id="JANJQO010000113">
    <property type="protein sequence ID" value="KAJ2981754.1"/>
    <property type="molecule type" value="Genomic_DNA"/>
</dbReference>
<sequence length="73" mass="7899">MRPSTVILGFFLPIAFSLPLGDVESRAELVEARADDPACLSCLFNLAKQGYSSTFAWGFCASVCTLEAFCSQK</sequence>
<dbReference type="Proteomes" id="UP001143910">
    <property type="component" value="Unassembled WGS sequence"/>
</dbReference>
<name>A0ACC1NS77_9HYPO</name>
<comment type="caution">
    <text evidence="1">The sequence shown here is derived from an EMBL/GenBank/DDBJ whole genome shotgun (WGS) entry which is preliminary data.</text>
</comment>
<reference evidence="1" key="1">
    <citation type="submission" date="2022-08" db="EMBL/GenBank/DDBJ databases">
        <title>Genome Sequence of Lecanicillium fungicola.</title>
        <authorList>
            <person name="Buettner E."/>
        </authorList>
    </citation>
    <scope>NUCLEOTIDE SEQUENCE</scope>
    <source>
        <strain evidence="1">Babe33</strain>
    </source>
</reference>